<evidence type="ECO:0000313" key="7">
    <source>
        <dbReference type="EMBL" id="CAD6930177.1"/>
    </source>
</evidence>
<dbReference type="SUPFAM" id="SSF103473">
    <property type="entry name" value="MFS general substrate transporter"/>
    <property type="match status" value="1"/>
</dbReference>
<proteinExistence type="predicted"/>
<evidence type="ECO:0000313" key="8">
    <source>
        <dbReference type="EMBL" id="KAE8265010.1"/>
    </source>
</evidence>
<feature type="transmembrane region" description="Helical" evidence="6">
    <location>
        <begin position="611"/>
        <end position="636"/>
    </location>
</feature>
<feature type="transmembrane region" description="Helical" evidence="6">
    <location>
        <begin position="228"/>
        <end position="251"/>
    </location>
</feature>
<feature type="transmembrane region" description="Helical" evidence="6">
    <location>
        <begin position="112"/>
        <end position="134"/>
    </location>
</feature>
<feature type="region of interest" description="Disordered" evidence="5">
    <location>
        <begin position="1"/>
        <end position="38"/>
    </location>
</feature>
<evidence type="ECO:0000256" key="2">
    <source>
        <dbReference type="ARBA" id="ARBA00022692"/>
    </source>
</evidence>
<evidence type="ECO:0000313" key="10">
    <source>
        <dbReference type="Proteomes" id="UP000836402"/>
    </source>
</evidence>
<keyword evidence="10" id="KW-1185">Reference proteome</keyword>
<dbReference type="EMBL" id="LWDD02000034">
    <property type="protein sequence ID" value="KAE8265010.1"/>
    <property type="molecule type" value="Genomic_DNA"/>
</dbReference>
<evidence type="ECO:0000313" key="9">
    <source>
        <dbReference type="Proteomes" id="UP000077671"/>
    </source>
</evidence>
<reference evidence="7" key="3">
    <citation type="submission" date="2020-10" db="EMBL/GenBank/DDBJ databases">
        <authorList>
            <person name="Sedaghatjoo S."/>
        </authorList>
    </citation>
    <scope>NUCLEOTIDE SEQUENCE</scope>
    <source>
        <strain evidence="7">AZH3</strain>
    </source>
</reference>
<evidence type="ECO:0008006" key="11">
    <source>
        <dbReference type="Google" id="ProtNLM"/>
    </source>
</evidence>
<dbReference type="InterPro" id="IPR036259">
    <property type="entry name" value="MFS_trans_sf"/>
</dbReference>
<evidence type="ECO:0000256" key="4">
    <source>
        <dbReference type="ARBA" id="ARBA00023136"/>
    </source>
</evidence>
<sequence length="668" mass="72379">MAAARRSRSPLLGDAATEEHAPLLERLPSVTEPEHDSKKSTVKHNLRYLFLNEVTRILILGGLCLGCNNATQGYQVLTDRSYICALYYAIHPDDPAKNTEHPCRQPQIERTLATFTGVVESASGVISAISLLLFCKWARRIGVKNLLLISMVADLVFTKLPYYLVPLGPPLGSSSPWLNPVAAQVVISAAIFFRSVCGGQVLTSFAVKSMLIDSTIARPSELGKVLSRYLIISFVSVAIAPMLVVGFTRWADHYWGRTSRPSLPPPSHELQPGAAPSPIPAPTLPENGGGHHPHAYFAGILMDLVTITWCVFLTRNTDPCDTVIKAVVDAPSEAGDDVQLSRPTSSSAAILKRFTRPLLQVFKPLAILSPTYSDVHGDSVVKRPDWTLTRIAICSSSAMFFAVMGQVIFEYLTYSFGYTGEDMSVLLSVLCAVTSVVILLGFPIIYAILEERMERPLELRNMTRKELNALGNDIDALEHTSTTSEPSPGRDAHLGEAEAHGISTGSHSIVDSTPAALIPEDDRRIFHRNFALWRVRIELGCSQITILTGTLPWLLMGATLVFFGSSNAVAGTILVGLTMLTGVSMNAEGPLTAGALVFLKARGLGTVQRDEFVTALSFVHHIVLFTAPLVGSFIYAVTLTSFPGLVYFVAAAGLTTSAALIPRRIRSQ</sequence>
<dbReference type="Proteomes" id="UP000077671">
    <property type="component" value="Unassembled WGS sequence"/>
</dbReference>
<organism evidence="8 9">
    <name type="scientific">Tilletia caries</name>
    <name type="common">wheat bunt fungus</name>
    <dbReference type="NCBI Taxonomy" id="13290"/>
    <lineage>
        <taxon>Eukaryota</taxon>
        <taxon>Fungi</taxon>
        <taxon>Dikarya</taxon>
        <taxon>Basidiomycota</taxon>
        <taxon>Ustilaginomycotina</taxon>
        <taxon>Exobasidiomycetes</taxon>
        <taxon>Tilletiales</taxon>
        <taxon>Tilletiaceae</taxon>
        <taxon>Tilletia</taxon>
    </lineage>
</organism>
<evidence type="ECO:0000256" key="6">
    <source>
        <dbReference type="SAM" id="Phobius"/>
    </source>
</evidence>
<dbReference type="GO" id="GO:0016020">
    <property type="term" value="C:membrane"/>
    <property type="evidence" value="ECO:0007669"/>
    <property type="project" value="UniProtKB-SubCell"/>
</dbReference>
<reference evidence="8" key="1">
    <citation type="submission" date="2016-04" db="EMBL/GenBank/DDBJ databases">
        <authorList>
            <person name="Nguyen H.D."/>
            <person name="Kesanakurti P."/>
            <person name="Cullis J."/>
            <person name="Levesque C.A."/>
            <person name="Hambleton S."/>
        </authorList>
    </citation>
    <scope>NUCLEOTIDE SEQUENCE</scope>
    <source>
        <strain evidence="8">DAOMC 238032</strain>
    </source>
</reference>
<keyword evidence="2 6" id="KW-0812">Transmembrane</keyword>
<reference evidence="8" key="2">
    <citation type="journal article" date="2019" name="IMA Fungus">
        <title>Genome sequencing and comparison of five Tilletia species to identify candidate genes for the detection of regulated species infecting wheat.</title>
        <authorList>
            <person name="Nguyen H.D.T."/>
            <person name="Sultana T."/>
            <person name="Kesanakurti P."/>
            <person name="Hambleton S."/>
        </authorList>
    </citation>
    <scope>NUCLEOTIDE SEQUENCE</scope>
    <source>
        <strain evidence="8">DAOMC 238032</strain>
    </source>
</reference>
<evidence type="ECO:0000256" key="3">
    <source>
        <dbReference type="ARBA" id="ARBA00022989"/>
    </source>
</evidence>
<dbReference type="AlphaFoldDB" id="A0A177V8K9"/>
<protein>
    <recommendedName>
        <fullName evidence="11">Major facilitator superfamily (MFS) profile domain-containing protein</fullName>
    </recommendedName>
</protein>
<feature type="region of interest" description="Disordered" evidence="5">
    <location>
        <begin position="262"/>
        <end position="286"/>
    </location>
</feature>
<accession>A0A177V8K9</accession>
<dbReference type="Proteomes" id="UP000836402">
    <property type="component" value="Unassembled WGS sequence"/>
</dbReference>
<dbReference type="EMBL" id="CAJHJG010003347">
    <property type="protein sequence ID" value="CAD6930177.1"/>
    <property type="molecule type" value="Genomic_DNA"/>
</dbReference>
<feature type="transmembrane region" description="Helical" evidence="6">
    <location>
        <begin position="185"/>
        <end position="207"/>
    </location>
</feature>
<evidence type="ECO:0000256" key="5">
    <source>
        <dbReference type="SAM" id="MobiDB-lite"/>
    </source>
</evidence>
<keyword evidence="4 6" id="KW-0472">Membrane</keyword>
<feature type="transmembrane region" description="Helical" evidence="6">
    <location>
        <begin position="295"/>
        <end position="314"/>
    </location>
</feature>
<dbReference type="PANTHER" id="PTHR23507:SF1">
    <property type="entry name" value="FI18259P1-RELATED"/>
    <property type="match status" value="1"/>
</dbReference>
<comment type="subcellular location">
    <subcellularLocation>
        <location evidence="1">Membrane</location>
        <topology evidence="1">Multi-pass membrane protein</topology>
    </subcellularLocation>
</comment>
<feature type="transmembrane region" description="Helical" evidence="6">
    <location>
        <begin position="569"/>
        <end position="599"/>
    </location>
</feature>
<feature type="transmembrane region" description="Helical" evidence="6">
    <location>
        <begin position="544"/>
        <end position="563"/>
    </location>
</feature>
<feature type="transmembrane region" description="Helical" evidence="6">
    <location>
        <begin position="391"/>
        <end position="413"/>
    </location>
</feature>
<evidence type="ECO:0000256" key="1">
    <source>
        <dbReference type="ARBA" id="ARBA00004141"/>
    </source>
</evidence>
<name>A0A177V8K9_9BASI</name>
<dbReference type="GO" id="GO:0022857">
    <property type="term" value="F:transmembrane transporter activity"/>
    <property type="evidence" value="ECO:0007669"/>
    <property type="project" value="TreeGrafter"/>
</dbReference>
<feature type="transmembrane region" description="Helical" evidence="6">
    <location>
        <begin position="642"/>
        <end position="661"/>
    </location>
</feature>
<keyword evidence="3 6" id="KW-1133">Transmembrane helix</keyword>
<comment type="caution">
    <text evidence="8">The sequence shown here is derived from an EMBL/GenBank/DDBJ whole genome shotgun (WGS) entry which is preliminary data.</text>
</comment>
<dbReference type="PANTHER" id="PTHR23507">
    <property type="entry name" value="ZGC:174356"/>
    <property type="match status" value="1"/>
</dbReference>
<gene>
    <name evidence="8" type="ORF">A4X03_0g547</name>
    <name evidence="7" type="ORF">JKIAZH3_G8510</name>
</gene>
<feature type="transmembrane region" description="Helical" evidence="6">
    <location>
        <begin position="146"/>
        <end position="165"/>
    </location>
</feature>
<feature type="transmembrane region" description="Helical" evidence="6">
    <location>
        <begin position="425"/>
        <end position="449"/>
    </location>
</feature>